<dbReference type="SUPFAM" id="SSF53850">
    <property type="entry name" value="Periplasmic binding protein-like II"/>
    <property type="match status" value="1"/>
</dbReference>
<dbReference type="PANTHER" id="PTHR42928:SF5">
    <property type="entry name" value="BLR1237 PROTEIN"/>
    <property type="match status" value="1"/>
</dbReference>
<gene>
    <name evidence="2" type="ORF">EUB48_15695</name>
</gene>
<protein>
    <submittedName>
        <fullName evidence="2">Tripartite tricarboxylate transporter substrate binding protein</fullName>
    </submittedName>
</protein>
<dbReference type="InterPro" id="IPR005064">
    <property type="entry name" value="BUG"/>
</dbReference>
<evidence type="ECO:0000313" key="2">
    <source>
        <dbReference type="EMBL" id="QDL39838.1"/>
    </source>
</evidence>
<sequence length="275" mass="29583">MTTRLVAQKMAEKLGQSVIVDNRPGGDTLLGTRMVKDAPADGYTLLAQANGFTLLPFTKREPGYDPVKDFSGLGFMTRSAMILDTGAGQPDRTLPDLIARAKKEPLTFASGGTGGPPHIACAMFLQAAGVNMLHVPYKGNGAALPDVVADRVNMICDGYISSAAFLQSGRLRALAVTSPERIAPLPNVPTFVEQGVNYTYSLWLGLLVKAGTPKDVVQKLSDALHYALTSKELSERFRSEGSDPSFVTPQAFDQYLAKEYSQMAKVASDLKLPRE</sequence>
<dbReference type="Gene3D" id="3.40.190.10">
    <property type="entry name" value="Periplasmic binding protein-like II"/>
    <property type="match status" value="1"/>
</dbReference>
<proteinExistence type="inferred from homology"/>
<dbReference type="KEGG" id="rhf:EUB48_15695"/>
<dbReference type="Pfam" id="PF03401">
    <property type="entry name" value="TctC"/>
    <property type="match status" value="1"/>
</dbReference>
<evidence type="ECO:0000313" key="3">
    <source>
        <dbReference type="Proteomes" id="UP000316798"/>
    </source>
</evidence>
<dbReference type="OrthoDB" id="8678477at2"/>
<dbReference type="Gene3D" id="3.40.190.150">
    <property type="entry name" value="Bordetella uptake gene, domain 1"/>
    <property type="match status" value="1"/>
</dbReference>
<dbReference type="InterPro" id="IPR042100">
    <property type="entry name" value="Bug_dom1"/>
</dbReference>
<dbReference type="PANTHER" id="PTHR42928">
    <property type="entry name" value="TRICARBOXYLATE-BINDING PROTEIN"/>
    <property type="match status" value="1"/>
</dbReference>
<dbReference type="Proteomes" id="UP000316798">
    <property type="component" value="Chromosome"/>
</dbReference>
<comment type="similarity">
    <text evidence="1">Belongs to the UPF0065 (bug) family.</text>
</comment>
<keyword evidence="3" id="KW-1185">Reference proteome</keyword>
<dbReference type="AlphaFoldDB" id="A0A515DHI5"/>
<reference evidence="2 3" key="1">
    <citation type="submission" date="2019-01" db="EMBL/GenBank/DDBJ databases">
        <title>Genomic insights into a novel species Rhodoferax sp.</title>
        <authorList>
            <person name="Jin L."/>
        </authorList>
    </citation>
    <scope>NUCLEOTIDE SEQUENCE [LARGE SCALE GENOMIC DNA]</scope>
    <source>
        <strain evidence="2 3">CHu59-6-5</strain>
    </source>
</reference>
<evidence type="ECO:0000256" key="1">
    <source>
        <dbReference type="ARBA" id="ARBA00006987"/>
    </source>
</evidence>
<accession>A0A515DHI5</accession>
<organism evidence="2 3">
    <name type="scientific">Rhodoferax sediminis</name>
    <dbReference type="NCBI Taxonomy" id="2509614"/>
    <lineage>
        <taxon>Bacteria</taxon>
        <taxon>Pseudomonadati</taxon>
        <taxon>Pseudomonadota</taxon>
        <taxon>Betaproteobacteria</taxon>
        <taxon>Burkholderiales</taxon>
        <taxon>Comamonadaceae</taxon>
        <taxon>Rhodoferax</taxon>
    </lineage>
</organism>
<dbReference type="EMBL" id="CP035503">
    <property type="protein sequence ID" value="QDL39838.1"/>
    <property type="molecule type" value="Genomic_DNA"/>
</dbReference>
<name>A0A515DHI5_9BURK</name>